<dbReference type="AlphaFoldDB" id="A0A9W8CU30"/>
<feature type="region of interest" description="Disordered" evidence="1">
    <location>
        <begin position="1"/>
        <end position="21"/>
    </location>
</feature>
<organism evidence="2 3">
    <name type="scientific">Coemansia biformis</name>
    <dbReference type="NCBI Taxonomy" id="1286918"/>
    <lineage>
        <taxon>Eukaryota</taxon>
        <taxon>Fungi</taxon>
        <taxon>Fungi incertae sedis</taxon>
        <taxon>Zoopagomycota</taxon>
        <taxon>Kickxellomycotina</taxon>
        <taxon>Kickxellomycetes</taxon>
        <taxon>Kickxellales</taxon>
        <taxon>Kickxellaceae</taxon>
        <taxon>Coemansia</taxon>
    </lineage>
</organism>
<protein>
    <submittedName>
        <fullName evidence="2">Uncharacterized protein</fullName>
    </submittedName>
</protein>
<name>A0A9W8CU30_9FUNG</name>
<evidence type="ECO:0000313" key="2">
    <source>
        <dbReference type="EMBL" id="KAJ1726555.1"/>
    </source>
</evidence>
<keyword evidence="3" id="KW-1185">Reference proteome</keyword>
<comment type="caution">
    <text evidence="2">The sequence shown here is derived from an EMBL/GenBank/DDBJ whole genome shotgun (WGS) entry which is preliminary data.</text>
</comment>
<feature type="non-terminal residue" evidence="2">
    <location>
        <position position="133"/>
    </location>
</feature>
<gene>
    <name evidence="2" type="ORF">LPJ61_005108</name>
</gene>
<evidence type="ECO:0000256" key="1">
    <source>
        <dbReference type="SAM" id="MobiDB-lite"/>
    </source>
</evidence>
<dbReference type="Proteomes" id="UP001143981">
    <property type="component" value="Unassembled WGS sequence"/>
</dbReference>
<accession>A0A9W8CU30</accession>
<reference evidence="2" key="1">
    <citation type="submission" date="2022-07" db="EMBL/GenBank/DDBJ databases">
        <title>Phylogenomic reconstructions and comparative analyses of Kickxellomycotina fungi.</title>
        <authorList>
            <person name="Reynolds N.K."/>
            <person name="Stajich J.E."/>
            <person name="Barry K."/>
            <person name="Grigoriev I.V."/>
            <person name="Crous P."/>
            <person name="Smith M.E."/>
        </authorList>
    </citation>
    <scope>NUCLEOTIDE SEQUENCE</scope>
    <source>
        <strain evidence="2">BCRC 34381</strain>
    </source>
</reference>
<evidence type="ECO:0000313" key="3">
    <source>
        <dbReference type="Proteomes" id="UP001143981"/>
    </source>
</evidence>
<dbReference type="OrthoDB" id="18786at2759"/>
<proteinExistence type="predicted"/>
<sequence>MHSGEASAGSPSSAAADDAQQQFKSQYAEFLDPAFEVAEYAQRVVREDRAASAGATEDGNSAARGGRTQQQADQIARLMAALSTRAESLDDLVRKTVVESHEDLLNQVIGVKMLDSSLGQVEEQVREIKSYMH</sequence>
<dbReference type="EMBL" id="JANBOI010001491">
    <property type="protein sequence ID" value="KAJ1726555.1"/>
    <property type="molecule type" value="Genomic_DNA"/>
</dbReference>
<feature type="region of interest" description="Disordered" evidence="1">
    <location>
        <begin position="48"/>
        <end position="72"/>
    </location>
</feature>